<proteinExistence type="predicted"/>
<evidence type="ECO:0000256" key="1">
    <source>
        <dbReference type="SAM" id="MobiDB-lite"/>
    </source>
</evidence>
<dbReference type="AlphaFoldDB" id="W2RP24"/>
<name>W2RP24_CYPE1</name>
<accession>W2RP24</accession>
<evidence type="ECO:0000313" key="2">
    <source>
        <dbReference type="EMBL" id="ETN38075.1"/>
    </source>
</evidence>
<dbReference type="OrthoDB" id="10630407at2759"/>
<dbReference type="Proteomes" id="UP000030752">
    <property type="component" value="Unassembled WGS sequence"/>
</dbReference>
<dbReference type="HOGENOM" id="CLU_1626981_0_0_1"/>
<evidence type="ECO:0000313" key="3">
    <source>
        <dbReference type="Proteomes" id="UP000030752"/>
    </source>
</evidence>
<feature type="region of interest" description="Disordered" evidence="1">
    <location>
        <begin position="49"/>
        <end position="74"/>
    </location>
</feature>
<keyword evidence="3" id="KW-1185">Reference proteome</keyword>
<dbReference type="VEuPathDB" id="FungiDB:HMPREF1541_07699"/>
<dbReference type="RefSeq" id="XP_008720244.1">
    <property type="nucleotide sequence ID" value="XM_008722022.1"/>
</dbReference>
<organism evidence="2 3">
    <name type="scientific">Cyphellophora europaea (strain CBS 101466)</name>
    <name type="common">Phialophora europaea</name>
    <dbReference type="NCBI Taxonomy" id="1220924"/>
    <lineage>
        <taxon>Eukaryota</taxon>
        <taxon>Fungi</taxon>
        <taxon>Dikarya</taxon>
        <taxon>Ascomycota</taxon>
        <taxon>Pezizomycotina</taxon>
        <taxon>Eurotiomycetes</taxon>
        <taxon>Chaetothyriomycetidae</taxon>
        <taxon>Chaetothyriales</taxon>
        <taxon>Cyphellophoraceae</taxon>
        <taxon>Cyphellophora</taxon>
    </lineage>
</organism>
<protein>
    <submittedName>
        <fullName evidence="2">Uncharacterized protein</fullName>
    </submittedName>
</protein>
<sequence length="163" mass="19399">MVAACILDETEIFPTINADTDTVIVIANVTATIVTSIPTKAQTAVVTTPRAHQRIPLHPLRPPRRRRRKRRPRRIIEIGTPVERRIHVRRPTHGESEMMRRPERYKDSTEHEWREELTNLMAEEREEMSWGRHHLMTMPRYEKTGFIYKDTEEKKDRLDRLNE</sequence>
<reference evidence="2 3" key="1">
    <citation type="submission" date="2013-03" db="EMBL/GenBank/DDBJ databases">
        <title>The Genome Sequence of Phialophora europaea CBS 101466.</title>
        <authorList>
            <consortium name="The Broad Institute Genomics Platform"/>
            <person name="Cuomo C."/>
            <person name="de Hoog S."/>
            <person name="Gorbushina A."/>
            <person name="Walker B."/>
            <person name="Young S.K."/>
            <person name="Zeng Q."/>
            <person name="Gargeya S."/>
            <person name="Fitzgerald M."/>
            <person name="Haas B."/>
            <person name="Abouelleil A."/>
            <person name="Allen A.W."/>
            <person name="Alvarado L."/>
            <person name="Arachchi H.M."/>
            <person name="Berlin A.M."/>
            <person name="Chapman S.B."/>
            <person name="Gainer-Dewar J."/>
            <person name="Goldberg J."/>
            <person name="Griggs A."/>
            <person name="Gujja S."/>
            <person name="Hansen M."/>
            <person name="Howarth C."/>
            <person name="Imamovic A."/>
            <person name="Ireland A."/>
            <person name="Larimer J."/>
            <person name="McCowan C."/>
            <person name="Murphy C."/>
            <person name="Pearson M."/>
            <person name="Poon T.W."/>
            <person name="Priest M."/>
            <person name="Roberts A."/>
            <person name="Saif S."/>
            <person name="Shea T."/>
            <person name="Sisk P."/>
            <person name="Sykes S."/>
            <person name="Wortman J."/>
            <person name="Nusbaum C."/>
            <person name="Birren B."/>
        </authorList>
    </citation>
    <scope>NUCLEOTIDE SEQUENCE [LARGE SCALE GENOMIC DNA]</scope>
    <source>
        <strain evidence="2 3">CBS 101466</strain>
    </source>
</reference>
<dbReference type="EMBL" id="KB822723">
    <property type="protein sequence ID" value="ETN38075.1"/>
    <property type="molecule type" value="Genomic_DNA"/>
</dbReference>
<dbReference type="InParanoid" id="W2RP24"/>
<feature type="compositionally biased region" description="Basic residues" evidence="1">
    <location>
        <begin position="51"/>
        <end position="73"/>
    </location>
</feature>
<dbReference type="GeneID" id="19975038"/>
<gene>
    <name evidence="2" type="ORF">HMPREF1541_07699</name>
</gene>